<dbReference type="KEGG" id="htr:EPV75_10690"/>
<feature type="domain" description="Transglycosylase SLT" evidence="2">
    <location>
        <begin position="10"/>
        <end position="192"/>
    </location>
</feature>
<dbReference type="InterPro" id="IPR023346">
    <property type="entry name" value="Lysozyme-like_dom_sf"/>
</dbReference>
<evidence type="ECO:0000259" key="2">
    <source>
        <dbReference type="Pfam" id="PF19489"/>
    </source>
</evidence>
<accession>A0A410H595</accession>
<protein>
    <recommendedName>
        <fullName evidence="2">Transglycosylase SLT domain-containing protein</fullName>
    </recommendedName>
</protein>
<keyword evidence="4" id="KW-1185">Reference proteome</keyword>
<sequence length="231" mass="26711">MIRQIKPALIFFALIGLAGCSSNPPKETHDNICYIYDHDSDWEEAAHDSAKKWGTPEYILMAFIHQESRFTHDAQPPREYALGLIPLPRSSSAYGYCQAQDPAWYDYQKATGNWSARRTDIEDSLDFIGWYNYQSYKRNGISRNDPYNLYLAYHEGQGGYSRKTYQNKTWLKKVAYKVTKRSMLYKKQLQVCDKLAVTTPAPKPQKAEPVVQNRTQQAKSRGECNAPWPYC</sequence>
<dbReference type="EMBL" id="CP035033">
    <property type="protein sequence ID" value="QAB16104.1"/>
    <property type="molecule type" value="Genomic_DNA"/>
</dbReference>
<dbReference type="RefSeq" id="WP_128385383.1">
    <property type="nucleotide sequence ID" value="NZ_CP035033.1"/>
</dbReference>
<proteinExistence type="predicted"/>
<evidence type="ECO:0000313" key="4">
    <source>
        <dbReference type="Proteomes" id="UP000285478"/>
    </source>
</evidence>
<feature type="region of interest" description="Disordered" evidence="1">
    <location>
        <begin position="201"/>
        <end position="231"/>
    </location>
</feature>
<dbReference type="SUPFAM" id="SSF53955">
    <property type="entry name" value="Lysozyme-like"/>
    <property type="match status" value="1"/>
</dbReference>
<dbReference type="PROSITE" id="PS51257">
    <property type="entry name" value="PROKAR_LIPOPROTEIN"/>
    <property type="match status" value="1"/>
</dbReference>
<evidence type="ECO:0000256" key="1">
    <source>
        <dbReference type="SAM" id="MobiDB-lite"/>
    </source>
</evidence>
<reference evidence="3 4" key="1">
    <citation type="journal article" date="2018" name="Environ. Microbiol.">
        <title>Genomes of ubiquitous marine and hypersaline Hydrogenovibrio, Thiomicrorhabdus and Thiomicrospira spp. encode a diversity of mechanisms to sustain chemolithoautotrophy in heterogeneous environments.</title>
        <authorList>
            <person name="Scott K.M."/>
            <person name="Williams J."/>
            <person name="Porter C.M.B."/>
            <person name="Russel S."/>
            <person name="Harmer T.L."/>
            <person name="Paul J.H."/>
            <person name="Antonen K.M."/>
            <person name="Bridges M.K."/>
            <person name="Camper G.J."/>
            <person name="Campla C.K."/>
            <person name="Casella L.G."/>
            <person name="Chase E."/>
            <person name="Conrad J.W."/>
            <person name="Cruz M.C."/>
            <person name="Dunlap D.S."/>
            <person name="Duran L."/>
            <person name="Fahsbender E.M."/>
            <person name="Goldsmith D.B."/>
            <person name="Keeley R.F."/>
            <person name="Kondoff M.R."/>
            <person name="Kussy B.I."/>
            <person name="Lane M.K."/>
            <person name="Lawler S."/>
            <person name="Leigh B.A."/>
            <person name="Lewis C."/>
            <person name="Lostal L.M."/>
            <person name="Marking D."/>
            <person name="Mancera P.A."/>
            <person name="McClenthan E.C."/>
            <person name="McIntyre E.A."/>
            <person name="Mine J.A."/>
            <person name="Modi S."/>
            <person name="Moore B.D."/>
            <person name="Morgan W.A."/>
            <person name="Nelson K.M."/>
            <person name="Nguyen K.N."/>
            <person name="Ogburn N."/>
            <person name="Parrino D.G."/>
            <person name="Pedapudi A.D."/>
            <person name="Pelham R.P."/>
            <person name="Preece A.M."/>
            <person name="Rampersad E.A."/>
            <person name="Richardson J.C."/>
            <person name="Rodgers C.M."/>
            <person name="Schaffer B.L."/>
            <person name="Sheridan N.E."/>
            <person name="Solone M.R."/>
            <person name="Staley Z.R."/>
            <person name="Tabuchi M."/>
            <person name="Waide R.J."/>
            <person name="Wanjugi P.W."/>
            <person name="Young S."/>
            <person name="Clum A."/>
            <person name="Daum C."/>
            <person name="Huntemann M."/>
            <person name="Ivanova N."/>
            <person name="Kyrpides N."/>
            <person name="Mikhailova N."/>
            <person name="Palaniappan K."/>
            <person name="Pillay M."/>
            <person name="Reddy T.B.K."/>
            <person name="Shapiro N."/>
            <person name="Stamatis D."/>
            <person name="Varghese N."/>
            <person name="Woyke T."/>
            <person name="Boden R."/>
            <person name="Freyermuth S.K."/>
            <person name="Kerfeld C.A."/>
        </authorList>
    </citation>
    <scope>NUCLEOTIDE SEQUENCE [LARGE SCALE GENOMIC DNA]</scope>
    <source>
        <strain evidence="3 4">JR-2</strain>
    </source>
</reference>
<name>A0A410H595_9GAMM</name>
<dbReference type="Pfam" id="PF19489">
    <property type="entry name" value="SLT_4"/>
    <property type="match status" value="1"/>
</dbReference>
<dbReference type="AlphaFoldDB" id="A0A410H595"/>
<gene>
    <name evidence="3" type="ORF">EPV75_10690</name>
</gene>
<dbReference type="InterPro" id="IPR045795">
    <property type="entry name" value="SLT_4"/>
</dbReference>
<dbReference type="Proteomes" id="UP000285478">
    <property type="component" value="Chromosome"/>
</dbReference>
<organism evidence="3 4">
    <name type="scientific">Hydrogenovibrio thermophilus</name>
    <dbReference type="NCBI Taxonomy" id="265883"/>
    <lineage>
        <taxon>Bacteria</taxon>
        <taxon>Pseudomonadati</taxon>
        <taxon>Pseudomonadota</taxon>
        <taxon>Gammaproteobacteria</taxon>
        <taxon>Thiotrichales</taxon>
        <taxon>Piscirickettsiaceae</taxon>
        <taxon>Hydrogenovibrio</taxon>
    </lineage>
</organism>
<dbReference type="Gene3D" id="1.10.530.10">
    <property type="match status" value="1"/>
</dbReference>
<evidence type="ECO:0000313" key="3">
    <source>
        <dbReference type="EMBL" id="QAB16104.1"/>
    </source>
</evidence>